<dbReference type="GO" id="GO:0006535">
    <property type="term" value="P:cysteine biosynthetic process from serine"/>
    <property type="evidence" value="ECO:0007669"/>
    <property type="project" value="InterPro"/>
</dbReference>
<dbReference type="InterPro" id="IPR001216">
    <property type="entry name" value="P-phosphate_BS"/>
</dbReference>
<dbReference type="InterPro" id="IPR050214">
    <property type="entry name" value="Cys_Synth/Cystath_Beta-Synth"/>
</dbReference>
<dbReference type="Gene3D" id="3.40.50.1100">
    <property type="match status" value="2"/>
</dbReference>
<dbReference type="InterPro" id="IPR001926">
    <property type="entry name" value="TrpB-like_PALP"/>
</dbReference>
<organism evidence="4 5">
    <name type="scientific">Halopiger xanaduensis (strain DSM 18323 / JCM 14033 / SH-6)</name>
    <dbReference type="NCBI Taxonomy" id="797210"/>
    <lineage>
        <taxon>Archaea</taxon>
        <taxon>Methanobacteriati</taxon>
        <taxon>Methanobacteriota</taxon>
        <taxon>Stenosarchaea group</taxon>
        <taxon>Halobacteria</taxon>
        <taxon>Halobacteriales</taxon>
        <taxon>Natrialbaceae</taxon>
        <taxon>Halopiger</taxon>
    </lineage>
</organism>
<keyword evidence="4" id="KW-0808">Transferase</keyword>
<gene>
    <name evidence="4" type="ordered locus">Halxa_2345</name>
</gene>
<evidence type="ECO:0000313" key="5">
    <source>
        <dbReference type="Proteomes" id="UP000006794"/>
    </source>
</evidence>
<dbReference type="RefSeq" id="WP_013879859.1">
    <property type="nucleotide sequence ID" value="NC_015666.1"/>
</dbReference>
<evidence type="ECO:0000259" key="3">
    <source>
        <dbReference type="Pfam" id="PF00291"/>
    </source>
</evidence>
<accession>F8DA44</accession>
<reference evidence="4 5" key="1">
    <citation type="journal article" date="2012" name="Stand. Genomic Sci.">
        <title>Complete genome sequence of Halopiger xanaduensis type strain (SH-6(T)).</title>
        <authorList>
            <person name="Anderson I."/>
            <person name="Tindall B.J."/>
            <person name="Rohde M."/>
            <person name="Lucas S."/>
            <person name="Han J."/>
            <person name="Lapidus A."/>
            <person name="Cheng J.F."/>
            <person name="Goodwin L."/>
            <person name="Pitluck S."/>
            <person name="Peters L."/>
            <person name="Pati A."/>
            <person name="Mikhailova N."/>
            <person name="Pagani I."/>
            <person name="Teshima H."/>
            <person name="Han C."/>
            <person name="Tapia R."/>
            <person name="Land M."/>
            <person name="Woyke T."/>
            <person name="Klenk H.P."/>
            <person name="Kyrpides N."/>
            <person name="Ivanova N."/>
        </authorList>
    </citation>
    <scope>NUCLEOTIDE SEQUENCE [LARGE SCALE GENOMIC DNA]</scope>
    <source>
        <strain evidence="5">DSM 18323 / JCM 14033 / SH-6</strain>
    </source>
</reference>
<protein>
    <submittedName>
        <fullName evidence="4">Cysteine synthase</fullName>
        <ecNumber evidence="4">2.5.1.47</ecNumber>
    </submittedName>
</protein>
<dbReference type="AlphaFoldDB" id="F8DA44"/>
<dbReference type="STRING" id="797210.Halxa_2345"/>
<feature type="domain" description="Tryptophan synthase beta chain-like PALP" evidence="3">
    <location>
        <begin position="43"/>
        <end position="329"/>
    </location>
</feature>
<evidence type="ECO:0000256" key="1">
    <source>
        <dbReference type="ARBA" id="ARBA00001933"/>
    </source>
</evidence>
<dbReference type="Pfam" id="PF00291">
    <property type="entry name" value="PALP"/>
    <property type="match status" value="1"/>
</dbReference>
<dbReference type="HOGENOM" id="CLU_021018_1_0_2"/>
<dbReference type="PANTHER" id="PTHR10314">
    <property type="entry name" value="CYSTATHIONINE BETA-SYNTHASE"/>
    <property type="match status" value="1"/>
</dbReference>
<dbReference type="CDD" id="cd01561">
    <property type="entry name" value="CBS_like"/>
    <property type="match status" value="1"/>
</dbReference>
<proteinExistence type="predicted"/>
<dbReference type="InterPro" id="IPR036052">
    <property type="entry name" value="TrpB-like_PALP_sf"/>
</dbReference>
<dbReference type="GeneID" id="10797304"/>
<dbReference type="OrthoDB" id="10138at2157"/>
<feature type="region of interest" description="Disordered" evidence="2">
    <location>
        <begin position="1"/>
        <end position="40"/>
    </location>
</feature>
<dbReference type="EMBL" id="CP002839">
    <property type="protein sequence ID" value="AEH36967.1"/>
    <property type="molecule type" value="Genomic_DNA"/>
</dbReference>
<comment type="cofactor">
    <cofactor evidence="1">
        <name>pyridoxal 5'-phosphate</name>
        <dbReference type="ChEBI" id="CHEBI:597326"/>
    </cofactor>
</comment>
<dbReference type="EC" id="2.5.1.47" evidence="4"/>
<dbReference type="eggNOG" id="arCOG01430">
    <property type="taxonomic scope" value="Archaea"/>
</dbReference>
<evidence type="ECO:0000313" key="4">
    <source>
        <dbReference type="EMBL" id="AEH36967.1"/>
    </source>
</evidence>
<name>F8DA44_HALXS</name>
<dbReference type="GO" id="GO:0004124">
    <property type="term" value="F:cysteine synthase activity"/>
    <property type="evidence" value="ECO:0007669"/>
    <property type="project" value="UniProtKB-EC"/>
</dbReference>
<dbReference type="PROSITE" id="PS00901">
    <property type="entry name" value="CYS_SYNTHASE"/>
    <property type="match status" value="1"/>
</dbReference>
<dbReference type="SUPFAM" id="SSF53686">
    <property type="entry name" value="Tryptophan synthase beta subunit-like PLP-dependent enzymes"/>
    <property type="match status" value="1"/>
</dbReference>
<evidence type="ECO:0000256" key="2">
    <source>
        <dbReference type="SAM" id="MobiDB-lite"/>
    </source>
</evidence>
<dbReference type="Proteomes" id="UP000006794">
    <property type="component" value="Chromosome"/>
</dbReference>
<dbReference type="KEGG" id="hxa:Halxa_2345"/>
<feature type="compositionally biased region" description="Basic and acidic residues" evidence="2">
    <location>
        <begin position="1"/>
        <end position="10"/>
    </location>
</feature>
<sequence length="359" mass="38618">MADDSDRTADENSVADGGYLEREEPRAETTGTPYQTGDPVLARIGETPLVDYPEPTEGGDILLKLEADNPTGSMKDRVALGMIRELEAKGQLEADDVVVEASSGNTAGAVALVTNRLGYDSVLTVPEGTSGQKIGYVRAFGSEIVECPDLESGDERHYRSTAERIAAERGGVWLDQYSTQLNPTVHYEWTGPELWQQAAGDLTHVVCPMGTGGTLSGIARYVKEQTSDVDIVGVDAEKSNISEAFYDRDPGTYDTDVEGLGKERELPTMWFDYIDEVRSVGDRRAFEEARRAAAEHGVLVGGSSGAAIAVAREVADDQPNARIAVIGCDGGEQYFDTVFAEGAMDTEASREEPASSYPE</sequence>
<keyword evidence="5" id="KW-1185">Reference proteome</keyword>